<organism evidence="16 17">
    <name type="scientific">Ancylobacter defluvii</name>
    <dbReference type="NCBI Taxonomy" id="1282440"/>
    <lineage>
        <taxon>Bacteria</taxon>
        <taxon>Pseudomonadati</taxon>
        <taxon>Pseudomonadota</taxon>
        <taxon>Alphaproteobacteria</taxon>
        <taxon>Hyphomicrobiales</taxon>
        <taxon>Xanthobacteraceae</taxon>
        <taxon>Ancylobacter</taxon>
    </lineage>
</organism>
<dbReference type="GO" id="GO:0006099">
    <property type="term" value="P:tricarboxylic acid cycle"/>
    <property type="evidence" value="ECO:0007669"/>
    <property type="project" value="UniProtKB-KW"/>
</dbReference>
<feature type="binding site" evidence="14">
    <location>
        <begin position="308"/>
        <end position="313"/>
    </location>
    <ligand>
        <name>NADP(+)</name>
        <dbReference type="ChEBI" id="CHEBI:58349"/>
    </ligand>
</feature>
<evidence type="ECO:0000256" key="8">
    <source>
        <dbReference type="ARBA" id="ARBA00023002"/>
    </source>
</evidence>
<feature type="binding site" evidence="13">
    <location>
        <position position="273"/>
    </location>
    <ligand>
        <name>Mn(2+)</name>
        <dbReference type="ChEBI" id="CHEBI:29035"/>
    </ligand>
</feature>
<gene>
    <name evidence="16" type="primary">icd</name>
    <name evidence="16" type="ORF">GCM10017653_22540</name>
</gene>
<dbReference type="SUPFAM" id="SSF53659">
    <property type="entry name" value="Isocitrate/Isopropylmalate dehydrogenase-like"/>
    <property type="match status" value="1"/>
</dbReference>
<keyword evidence="3" id="KW-0329">Glyoxylate bypass</keyword>
<feature type="binding site" evidence="12">
    <location>
        <position position="132"/>
    </location>
    <ligand>
        <name>D-threo-isocitrate</name>
        <dbReference type="ChEBI" id="CHEBI:15562"/>
    </ligand>
</feature>
<dbReference type="PANTHER" id="PTHR11822">
    <property type="entry name" value="NADP-SPECIFIC ISOCITRATE DEHYDROGENASE"/>
    <property type="match status" value="1"/>
</dbReference>
<evidence type="ECO:0000313" key="17">
    <source>
        <dbReference type="Proteomes" id="UP001143330"/>
    </source>
</evidence>
<keyword evidence="4 10" id="KW-0816">Tricarboxylic acid cycle</keyword>
<evidence type="ECO:0000259" key="15">
    <source>
        <dbReference type="SMART" id="SM01329"/>
    </source>
</evidence>
<name>A0A9W6JYE0_9HYPH</name>
<comment type="catalytic activity">
    <reaction evidence="10">
        <text>D-threo-isocitrate + NADP(+) = 2-oxoglutarate + CO2 + NADPH</text>
        <dbReference type="Rhea" id="RHEA:19629"/>
        <dbReference type="ChEBI" id="CHEBI:15562"/>
        <dbReference type="ChEBI" id="CHEBI:16526"/>
        <dbReference type="ChEBI" id="CHEBI:16810"/>
        <dbReference type="ChEBI" id="CHEBI:57783"/>
        <dbReference type="ChEBI" id="CHEBI:58349"/>
        <dbReference type="EC" id="1.1.1.42"/>
    </reaction>
</comment>
<dbReference type="Pfam" id="PF00180">
    <property type="entry name" value="Iso_dh"/>
    <property type="match status" value="1"/>
</dbReference>
<comment type="similarity">
    <text evidence="2 10">Belongs to the isocitrate and isopropylmalate dehydrogenases family.</text>
</comment>
<evidence type="ECO:0000256" key="3">
    <source>
        <dbReference type="ARBA" id="ARBA00022435"/>
    </source>
</evidence>
<evidence type="ECO:0000256" key="10">
    <source>
        <dbReference type="PIRNR" id="PIRNR000108"/>
    </source>
</evidence>
<dbReference type="GO" id="GO:0051287">
    <property type="term" value="F:NAD binding"/>
    <property type="evidence" value="ECO:0007669"/>
    <property type="project" value="InterPro"/>
</dbReference>
<accession>A0A9W6JYE0</accession>
<feature type="binding site" evidence="14">
    <location>
        <position position="258"/>
    </location>
    <ligand>
        <name>NADP(+)</name>
        <dbReference type="ChEBI" id="CHEBI:58349"/>
    </ligand>
</feature>
<feature type="binding site" evidence="12">
    <location>
        <position position="109"/>
    </location>
    <ligand>
        <name>D-threo-isocitrate</name>
        <dbReference type="ChEBI" id="CHEBI:15562"/>
    </ligand>
</feature>
<proteinExistence type="inferred from homology"/>
<evidence type="ECO:0000256" key="9">
    <source>
        <dbReference type="ARBA" id="ARBA00023211"/>
    </source>
</evidence>
<dbReference type="InterPro" id="IPR004790">
    <property type="entry name" value="Isocitrate_DH_NADP"/>
</dbReference>
<dbReference type="InterPro" id="IPR019818">
    <property type="entry name" value="IsoCit/isopropylmalate_DH_CS"/>
</dbReference>
<dbReference type="GO" id="GO:0000287">
    <property type="term" value="F:magnesium ion binding"/>
    <property type="evidence" value="ECO:0007669"/>
    <property type="project" value="InterPro"/>
</dbReference>
<keyword evidence="8 10" id="KW-0560">Oxidoreductase</keyword>
<keyword evidence="7 10" id="KW-0521">NADP</keyword>
<evidence type="ECO:0000256" key="12">
    <source>
        <dbReference type="PIRSR" id="PIRSR000108-2"/>
    </source>
</evidence>
<sequence length="403" mass="45312">MAKIKVANPVVELDGDEMTRIIWQYIKDKLIHPYLDIDLEYYDLGVENRDRTEDQVTIDAAEAIKRVGVGVKCATITPDVGRVKEYNLKKMWRSPNGTIRNILGGVIFREPIICKNVPRLVPGWTQPIIVGRHAFGDQYRATDFVVPGKGTLTVKFVGEDGTTIEHEVYKFPGSGVAMAMYNIDESIVEFARASLNYGLMRNYPVYLSTKDTILKQYDGRFRKIFQDIYEAEFKAEFEKRKIWYEHRLIDDMVASALKWSGGYVWACKNYDGDVQSDIVAQGFGSLGLMTSVLMTPDGKTVEAEAAHGTVTRHYREHQKGKETSTNSIASIFAWTRGLAHRAKLDDNAELATFAATLEKVCVDTVEAGDMTKDLALLIGPDQKWLSTTGFLDKISDNLRKALA</sequence>
<evidence type="ECO:0000256" key="1">
    <source>
        <dbReference type="ARBA" id="ARBA00001936"/>
    </source>
</evidence>
<dbReference type="RefSeq" id="WP_213358486.1">
    <property type="nucleotide sequence ID" value="NZ_BSFM01000012.1"/>
</dbReference>
<dbReference type="GO" id="GO:0006102">
    <property type="term" value="P:isocitrate metabolic process"/>
    <property type="evidence" value="ECO:0007669"/>
    <property type="project" value="UniProtKB-UniRule"/>
</dbReference>
<dbReference type="AlphaFoldDB" id="A0A9W6JYE0"/>
<evidence type="ECO:0000256" key="4">
    <source>
        <dbReference type="ARBA" id="ARBA00022532"/>
    </source>
</evidence>
<dbReference type="NCBIfam" id="NF006156">
    <property type="entry name" value="PRK08299.1"/>
    <property type="match status" value="1"/>
</dbReference>
<dbReference type="InterPro" id="IPR024084">
    <property type="entry name" value="IsoPropMal-DH-like_dom"/>
</dbReference>
<evidence type="ECO:0000256" key="11">
    <source>
        <dbReference type="PIRSR" id="PIRSR000108-1"/>
    </source>
</evidence>
<evidence type="ECO:0000256" key="6">
    <source>
        <dbReference type="ARBA" id="ARBA00022842"/>
    </source>
</evidence>
<dbReference type="Proteomes" id="UP001143330">
    <property type="component" value="Unassembled WGS sequence"/>
</dbReference>
<dbReference type="EC" id="1.1.1.42" evidence="10"/>
<dbReference type="NCBIfam" id="TIGR00127">
    <property type="entry name" value="nadp_idh_euk"/>
    <property type="match status" value="1"/>
</dbReference>
<dbReference type="SMART" id="SM01329">
    <property type="entry name" value="Iso_dh"/>
    <property type="match status" value="1"/>
</dbReference>
<feature type="site" description="Critical for catalysis" evidence="11">
    <location>
        <position position="139"/>
    </location>
</feature>
<keyword evidence="9 10" id="KW-0464">Manganese</keyword>
<dbReference type="GO" id="GO:0006097">
    <property type="term" value="P:glyoxylate cycle"/>
    <property type="evidence" value="ECO:0007669"/>
    <property type="project" value="UniProtKB-KW"/>
</dbReference>
<dbReference type="Gene3D" id="3.40.718.10">
    <property type="entry name" value="Isopropylmalate Dehydrogenase"/>
    <property type="match status" value="1"/>
</dbReference>
<evidence type="ECO:0000256" key="7">
    <source>
        <dbReference type="ARBA" id="ARBA00022857"/>
    </source>
</evidence>
<keyword evidence="6 10" id="KW-0460">Magnesium</keyword>
<dbReference type="EMBL" id="BSFM01000012">
    <property type="protein sequence ID" value="GLK84184.1"/>
    <property type="molecule type" value="Genomic_DNA"/>
</dbReference>
<comment type="cofactor">
    <cofactor evidence="1">
        <name>Mn(2+)</name>
        <dbReference type="ChEBI" id="CHEBI:29035"/>
    </cofactor>
</comment>
<evidence type="ECO:0000256" key="5">
    <source>
        <dbReference type="ARBA" id="ARBA00022723"/>
    </source>
</evidence>
<dbReference type="PIRSF" id="PIRSF000108">
    <property type="entry name" value="IDH_NADP"/>
    <property type="match status" value="1"/>
</dbReference>
<feature type="binding site" evidence="12">
    <location>
        <position position="77"/>
    </location>
    <ligand>
        <name>D-threo-isocitrate</name>
        <dbReference type="ChEBI" id="CHEBI:15562"/>
    </ligand>
</feature>
<reference evidence="16" key="1">
    <citation type="journal article" date="2014" name="Int. J. Syst. Evol. Microbiol.">
        <title>Complete genome sequence of Corynebacterium casei LMG S-19264T (=DSM 44701T), isolated from a smear-ripened cheese.</title>
        <authorList>
            <consortium name="US DOE Joint Genome Institute (JGI-PGF)"/>
            <person name="Walter F."/>
            <person name="Albersmeier A."/>
            <person name="Kalinowski J."/>
            <person name="Ruckert C."/>
        </authorList>
    </citation>
    <scope>NUCLEOTIDE SEQUENCE</scope>
    <source>
        <strain evidence="16">VKM B-2789</strain>
    </source>
</reference>
<keyword evidence="5 10" id="KW-0479">Metal-binding</keyword>
<evidence type="ECO:0000256" key="2">
    <source>
        <dbReference type="ARBA" id="ARBA00007769"/>
    </source>
</evidence>
<evidence type="ECO:0000313" key="16">
    <source>
        <dbReference type="EMBL" id="GLK84184.1"/>
    </source>
</evidence>
<feature type="binding site" evidence="14">
    <location>
        <position position="326"/>
    </location>
    <ligand>
        <name>NADP(+)</name>
        <dbReference type="ChEBI" id="CHEBI:58349"/>
    </ligand>
</feature>
<feature type="site" description="Critical for catalysis" evidence="11">
    <location>
        <position position="210"/>
    </location>
</feature>
<feature type="binding site" evidence="12">
    <location>
        <begin position="94"/>
        <end position="100"/>
    </location>
    <ligand>
        <name>D-threo-isocitrate</name>
        <dbReference type="ChEBI" id="CHEBI:15562"/>
    </ligand>
</feature>
<feature type="binding site" evidence="14">
    <location>
        <begin position="75"/>
        <end position="77"/>
    </location>
    <ligand>
        <name>NADP(+)</name>
        <dbReference type="ChEBI" id="CHEBI:58349"/>
    </ligand>
</feature>
<comment type="caution">
    <text evidence="16">The sequence shown here is derived from an EMBL/GenBank/DDBJ whole genome shotgun (WGS) entry which is preliminary data.</text>
</comment>
<keyword evidence="17" id="KW-1185">Reference proteome</keyword>
<feature type="binding site" evidence="13">
    <location>
        <position position="250"/>
    </location>
    <ligand>
        <name>Mn(2+)</name>
        <dbReference type="ChEBI" id="CHEBI:29035"/>
    </ligand>
</feature>
<dbReference type="PANTHER" id="PTHR11822:SF21">
    <property type="entry name" value="ISOCITRATE DEHYDROGENASE [NADP], MITOCHONDRIAL"/>
    <property type="match status" value="1"/>
</dbReference>
<dbReference type="GO" id="GO:0004450">
    <property type="term" value="F:isocitrate dehydrogenase (NADP+) activity"/>
    <property type="evidence" value="ECO:0007669"/>
    <property type="project" value="UniProtKB-UniRule"/>
</dbReference>
<comment type="cofactor">
    <cofactor evidence="10 13">
        <name>Mg(2+)</name>
        <dbReference type="ChEBI" id="CHEBI:18420"/>
    </cofactor>
    <cofactor evidence="10 13">
        <name>Mn(2+)</name>
        <dbReference type="ChEBI" id="CHEBI:29035"/>
    </cofactor>
    <text evidence="10 13">Binds 1 Mg(2+) or Mn(2+) ion per subunit.</text>
</comment>
<dbReference type="PROSITE" id="PS00470">
    <property type="entry name" value="IDH_IMDH"/>
    <property type="match status" value="1"/>
</dbReference>
<evidence type="ECO:0000256" key="13">
    <source>
        <dbReference type="PIRSR" id="PIRSR000108-3"/>
    </source>
</evidence>
<protein>
    <recommendedName>
        <fullName evidence="10">Isocitrate dehydrogenase [NADP]</fullName>
        <ecNumber evidence="10">1.1.1.42</ecNumber>
    </recommendedName>
</protein>
<feature type="domain" description="Isopropylmalate dehydrogenase-like" evidence="15">
    <location>
        <begin position="9"/>
        <end position="394"/>
    </location>
</feature>
<dbReference type="FunFam" id="3.40.718.10:FF:000002">
    <property type="entry name" value="Isocitrate dehydrogenase [NADP]"/>
    <property type="match status" value="1"/>
</dbReference>
<feature type="binding site" evidence="14">
    <location>
        <position position="82"/>
    </location>
    <ligand>
        <name>NADP(+)</name>
        <dbReference type="ChEBI" id="CHEBI:58349"/>
    </ligand>
</feature>
<evidence type="ECO:0000256" key="14">
    <source>
        <dbReference type="PIRSR" id="PIRSR000108-4"/>
    </source>
</evidence>
<reference evidence="16" key="2">
    <citation type="submission" date="2023-01" db="EMBL/GenBank/DDBJ databases">
        <authorList>
            <person name="Sun Q."/>
            <person name="Evtushenko L."/>
        </authorList>
    </citation>
    <scope>NUCLEOTIDE SEQUENCE</scope>
    <source>
        <strain evidence="16">VKM B-2789</strain>
    </source>
</reference>